<feature type="signal peptide" evidence="6">
    <location>
        <begin position="1"/>
        <end position="17"/>
    </location>
</feature>
<feature type="transmembrane region" description="Helical" evidence="5">
    <location>
        <begin position="372"/>
        <end position="394"/>
    </location>
</feature>
<evidence type="ECO:0000256" key="6">
    <source>
        <dbReference type="SAM" id="SignalP"/>
    </source>
</evidence>
<keyword evidence="2 5" id="KW-0812">Transmembrane</keyword>
<dbReference type="PANTHER" id="PTHR47154:SF2">
    <property type="entry name" value="G-PROTEIN COUPLED RECEPTOR MTH-RELATED"/>
    <property type="match status" value="1"/>
</dbReference>
<sequence length="481" mass="56033">MFFEYFFILLWVMRIESGVISGVGTTSHKNLVNKCCPKNQYVGKRKMCVFSEEAYNFSGVQVYDDDMNKVDKGFNELLELAPEKFADMEFKFGSLDVVVFGLKPYVLQNGDLMLEHPNEYNRWTYVPKAKYCIDYRLMGEPSIRYWYHPPQEPEVVYEMFEFLKYGMLVSCFFMLLVLIVYCLLPELRNLCGMILMATISSLLLAFLFLVSITIKLHSVNTCIGLTLATYYFFLSSFSWMTVMSFDIWWTFRGYSKARPIHRRGDNIKFLTYCLFAYGVPLVLTIFMGVLNSVNLRHWPWFITPHVAETQCFISGGYKFIYLYIPMLILIVCNWLFYLMTALNVWQSSRGSAVLVNVAAGNQKAHQRQRNRFLLYLKLSVVMGLMYVFEIISFRYPGYKIWYVIDAYNLLIGFALFLIFVCKKKILRKLLKRFSNKNFTSWISKSYSSTASDSNQDTAAIPLKVCVNLLGKNAAQTRSIQK</sequence>
<dbReference type="GO" id="GO:0005886">
    <property type="term" value="C:plasma membrane"/>
    <property type="evidence" value="ECO:0007669"/>
    <property type="project" value="TreeGrafter"/>
</dbReference>
<dbReference type="AlphaFoldDB" id="A0A9N8L4Q4"/>
<evidence type="ECO:0000256" key="2">
    <source>
        <dbReference type="ARBA" id="ARBA00022692"/>
    </source>
</evidence>
<evidence type="ECO:0000313" key="8">
    <source>
        <dbReference type="EMBL" id="CAD0201199.1"/>
    </source>
</evidence>
<evidence type="ECO:0000256" key="4">
    <source>
        <dbReference type="ARBA" id="ARBA00023136"/>
    </source>
</evidence>
<dbReference type="PROSITE" id="PS50261">
    <property type="entry name" value="G_PROTEIN_RECEP_F2_4"/>
    <property type="match status" value="1"/>
</dbReference>
<dbReference type="GO" id="GO:0007166">
    <property type="term" value="P:cell surface receptor signaling pathway"/>
    <property type="evidence" value="ECO:0007669"/>
    <property type="project" value="InterPro"/>
</dbReference>
<dbReference type="GO" id="GO:0008528">
    <property type="term" value="F:G protein-coupled peptide receptor activity"/>
    <property type="evidence" value="ECO:0007669"/>
    <property type="project" value="TreeGrafter"/>
</dbReference>
<evidence type="ECO:0000256" key="1">
    <source>
        <dbReference type="ARBA" id="ARBA00004141"/>
    </source>
</evidence>
<feature type="transmembrane region" description="Helical" evidence="5">
    <location>
        <begin position="320"/>
        <end position="339"/>
    </location>
</feature>
<name>A0A9N8L4Q4_CHRIL</name>
<evidence type="ECO:0000256" key="3">
    <source>
        <dbReference type="ARBA" id="ARBA00022989"/>
    </source>
</evidence>
<feature type="transmembrane region" description="Helical" evidence="5">
    <location>
        <begin position="230"/>
        <end position="249"/>
    </location>
</feature>
<dbReference type="Gene3D" id="1.20.1070.10">
    <property type="entry name" value="Rhodopsin 7-helix transmembrane proteins"/>
    <property type="match status" value="1"/>
</dbReference>
<feature type="transmembrane region" description="Helical" evidence="5">
    <location>
        <begin position="400"/>
        <end position="421"/>
    </location>
</feature>
<feature type="transmembrane region" description="Helical" evidence="5">
    <location>
        <begin position="269"/>
        <end position="290"/>
    </location>
</feature>
<organism evidence="8 9">
    <name type="scientific">Chrysodeixis includens</name>
    <name type="common">Soybean looper</name>
    <name type="synonym">Pseudoplusia includens</name>
    <dbReference type="NCBI Taxonomy" id="689277"/>
    <lineage>
        <taxon>Eukaryota</taxon>
        <taxon>Metazoa</taxon>
        <taxon>Ecdysozoa</taxon>
        <taxon>Arthropoda</taxon>
        <taxon>Hexapoda</taxon>
        <taxon>Insecta</taxon>
        <taxon>Pterygota</taxon>
        <taxon>Neoptera</taxon>
        <taxon>Endopterygota</taxon>
        <taxon>Lepidoptera</taxon>
        <taxon>Glossata</taxon>
        <taxon>Ditrysia</taxon>
        <taxon>Noctuoidea</taxon>
        <taxon>Noctuidae</taxon>
        <taxon>Plusiinae</taxon>
        <taxon>Chrysodeixis</taxon>
    </lineage>
</organism>
<dbReference type="InterPro" id="IPR017981">
    <property type="entry name" value="GPCR_2-like_7TM"/>
</dbReference>
<evidence type="ECO:0000259" key="7">
    <source>
        <dbReference type="PROSITE" id="PS50261"/>
    </source>
</evidence>
<feature type="transmembrane region" description="Helical" evidence="5">
    <location>
        <begin position="162"/>
        <end position="183"/>
    </location>
</feature>
<feature type="transmembrane region" description="Helical" evidence="5">
    <location>
        <begin position="190"/>
        <end position="210"/>
    </location>
</feature>
<dbReference type="OrthoDB" id="6134459at2759"/>
<dbReference type="CDD" id="cd15039">
    <property type="entry name" value="7tmB3_Methuselah-like"/>
    <property type="match status" value="1"/>
</dbReference>
<keyword evidence="9" id="KW-1185">Reference proteome</keyword>
<keyword evidence="4 5" id="KW-0472">Membrane</keyword>
<dbReference type="EMBL" id="LR824017">
    <property type="protein sequence ID" value="CAD0201199.1"/>
    <property type="molecule type" value="Genomic_DNA"/>
</dbReference>
<dbReference type="PANTHER" id="PTHR47154">
    <property type="entry name" value="G-PROTEIN COUPLED RECEPTOR MTH-RELATED"/>
    <property type="match status" value="1"/>
</dbReference>
<keyword evidence="6" id="KW-0732">Signal</keyword>
<evidence type="ECO:0000256" key="5">
    <source>
        <dbReference type="SAM" id="Phobius"/>
    </source>
</evidence>
<dbReference type="InterPro" id="IPR051384">
    <property type="entry name" value="Mth_GPCR"/>
</dbReference>
<reference evidence="8" key="1">
    <citation type="submission" date="2021-12" db="EMBL/GenBank/DDBJ databases">
        <authorList>
            <person name="King R."/>
        </authorList>
    </citation>
    <scope>NUCLEOTIDE SEQUENCE</scope>
</reference>
<accession>A0A9N8L4Q4</accession>
<protein>
    <recommendedName>
        <fullName evidence="7">G-protein coupled receptors family 2 profile 2 domain-containing protein</fullName>
    </recommendedName>
</protein>
<keyword evidence="3 5" id="KW-1133">Transmembrane helix</keyword>
<feature type="domain" description="G-protein coupled receptors family 2 profile 2" evidence="7">
    <location>
        <begin position="159"/>
        <end position="423"/>
    </location>
</feature>
<evidence type="ECO:0000313" key="9">
    <source>
        <dbReference type="Proteomes" id="UP001154114"/>
    </source>
</evidence>
<comment type="subcellular location">
    <subcellularLocation>
        <location evidence="1">Membrane</location>
        <topology evidence="1">Multi-pass membrane protein</topology>
    </subcellularLocation>
</comment>
<dbReference type="Proteomes" id="UP001154114">
    <property type="component" value="Chromosome 14"/>
</dbReference>
<gene>
    <name evidence="8" type="ORF">CINC_LOCUS2872</name>
</gene>
<proteinExistence type="predicted"/>
<feature type="chain" id="PRO_5040221034" description="G-protein coupled receptors family 2 profile 2 domain-containing protein" evidence="6">
    <location>
        <begin position="18"/>
        <end position="481"/>
    </location>
</feature>